<evidence type="ECO:0000256" key="8">
    <source>
        <dbReference type="ARBA" id="ARBA00022777"/>
    </source>
</evidence>
<dbReference type="GO" id="GO:0016301">
    <property type="term" value="F:kinase activity"/>
    <property type="evidence" value="ECO:0007669"/>
    <property type="project" value="UniProtKB-KW"/>
</dbReference>
<dbReference type="Gene3D" id="3.20.20.60">
    <property type="entry name" value="Phosphoenolpyruvate-binding domains"/>
    <property type="match status" value="1"/>
</dbReference>
<dbReference type="GO" id="GO:0004743">
    <property type="term" value="F:pyruvate kinase activity"/>
    <property type="evidence" value="ECO:0007669"/>
    <property type="project" value="UniProtKB-UniRule"/>
</dbReference>
<feature type="domain" description="Pyruvate kinase barrel" evidence="15">
    <location>
        <begin position="5"/>
        <end position="322"/>
    </location>
</feature>
<dbReference type="SUPFAM" id="SSF52935">
    <property type="entry name" value="PK C-terminal domain-like"/>
    <property type="match status" value="1"/>
</dbReference>
<dbReference type="Pfam" id="PF00224">
    <property type="entry name" value="PK"/>
    <property type="match status" value="1"/>
</dbReference>
<dbReference type="NCBIfam" id="NF004978">
    <property type="entry name" value="PRK06354.1"/>
    <property type="match status" value="1"/>
</dbReference>
<dbReference type="PROSITE" id="PS00110">
    <property type="entry name" value="PYRUVATE_KINASE"/>
    <property type="match status" value="1"/>
</dbReference>
<comment type="pathway">
    <text evidence="2 14">Carbohydrate degradation; glycolysis; pyruvate from D-glyceraldehyde 3-phosphate: step 5/5.</text>
</comment>
<comment type="similarity">
    <text evidence="3 14">Belongs to the pyruvate kinase family.</text>
</comment>
<dbReference type="eggNOG" id="COG0469">
    <property type="taxonomic scope" value="Bacteria"/>
</dbReference>
<dbReference type="InterPro" id="IPR011037">
    <property type="entry name" value="Pyrv_Knase-like_insert_dom_sf"/>
</dbReference>
<reference evidence="17 18" key="1">
    <citation type="submission" date="2012-04" db="EMBL/GenBank/DDBJ databases">
        <title>The Genome Sequence of Afipia broomeae ATCC 49717.</title>
        <authorList>
            <consortium name="The Broad Institute Genome Sequencing Platform"/>
            <person name="Earl A."/>
            <person name="Ward D."/>
            <person name="Feldgarden M."/>
            <person name="Gevers D."/>
            <person name="Huys G."/>
            <person name="Walker B."/>
            <person name="Young S.K."/>
            <person name="Zeng Q."/>
            <person name="Gargeya S."/>
            <person name="Fitzgerald M."/>
            <person name="Haas B."/>
            <person name="Abouelleil A."/>
            <person name="Alvarado L."/>
            <person name="Arachchi H.M."/>
            <person name="Berlin A."/>
            <person name="Chapman S.B."/>
            <person name="Goldberg J."/>
            <person name="Griggs A."/>
            <person name="Gujja S."/>
            <person name="Hansen M."/>
            <person name="Howarth C."/>
            <person name="Imamovic A."/>
            <person name="Larimer J."/>
            <person name="McCowen C."/>
            <person name="Montmayeur A."/>
            <person name="Murphy C."/>
            <person name="Neiman D."/>
            <person name="Pearson M."/>
            <person name="Priest M."/>
            <person name="Roberts A."/>
            <person name="Saif S."/>
            <person name="Shea T."/>
            <person name="Sisk P."/>
            <person name="Sykes S."/>
            <person name="Wortman J."/>
            <person name="Nusbaum C."/>
            <person name="Birren B."/>
        </authorList>
    </citation>
    <scope>NUCLEOTIDE SEQUENCE [LARGE SCALE GENOMIC DNA]</scope>
    <source>
        <strain evidence="17 18">ATCC 49717</strain>
    </source>
</reference>
<dbReference type="InterPro" id="IPR015806">
    <property type="entry name" value="Pyrv_Knase_insert_dom_sf"/>
</dbReference>
<dbReference type="NCBIfam" id="TIGR01064">
    <property type="entry name" value="pyruv_kin"/>
    <property type="match status" value="1"/>
</dbReference>
<dbReference type="SUPFAM" id="SSF51621">
    <property type="entry name" value="Phosphoenolpyruvate/pyruvate domain"/>
    <property type="match status" value="1"/>
</dbReference>
<evidence type="ECO:0000313" key="18">
    <source>
        <dbReference type="Proteomes" id="UP000001096"/>
    </source>
</evidence>
<dbReference type="Gene3D" id="2.40.33.10">
    <property type="entry name" value="PK beta-barrel domain-like"/>
    <property type="match status" value="1"/>
</dbReference>
<keyword evidence="9" id="KW-0067">ATP-binding</keyword>
<keyword evidence="5 14" id="KW-0808">Transferase</keyword>
<dbReference type="RefSeq" id="WP_006022168.1">
    <property type="nucleotide sequence ID" value="NZ_KB375283.1"/>
</dbReference>
<dbReference type="InterPro" id="IPR015793">
    <property type="entry name" value="Pyrv_Knase_brl"/>
</dbReference>
<dbReference type="HOGENOM" id="CLU_015439_0_2_5"/>
<dbReference type="EC" id="2.7.1.40" evidence="4 13"/>
<keyword evidence="18" id="KW-1185">Reference proteome</keyword>
<keyword evidence="11 14" id="KW-0324">Glycolysis</keyword>
<dbReference type="Gene3D" id="3.40.1380.20">
    <property type="entry name" value="Pyruvate kinase, C-terminal domain"/>
    <property type="match status" value="1"/>
</dbReference>
<name>K8P6C7_9BRAD</name>
<dbReference type="Proteomes" id="UP000001096">
    <property type="component" value="Unassembled WGS sequence"/>
</dbReference>
<dbReference type="GO" id="GO:0000287">
    <property type="term" value="F:magnesium ion binding"/>
    <property type="evidence" value="ECO:0007669"/>
    <property type="project" value="UniProtKB-UniRule"/>
</dbReference>
<dbReference type="Pfam" id="PF02887">
    <property type="entry name" value="PK_C"/>
    <property type="match status" value="1"/>
</dbReference>
<keyword evidence="10 14" id="KW-0460">Magnesium</keyword>
<evidence type="ECO:0000259" key="15">
    <source>
        <dbReference type="Pfam" id="PF00224"/>
    </source>
</evidence>
<dbReference type="GO" id="GO:0030955">
    <property type="term" value="F:potassium ion binding"/>
    <property type="evidence" value="ECO:0007669"/>
    <property type="project" value="UniProtKB-UniRule"/>
</dbReference>
<dbReference type="NCBIfam" id="NF004491">
    <property type="entry name" value="PRK05826.1"/>
    <property type="match status" value="1"/>
</dbReference>
<evidence type="ECO:0000256" key="12">
    <source>
        <dbReference type="ARBA" id="ARBA00023317"/>
    </source>
</evidence>
<dbReference type="GO" id="GO:0005524">
    <property type="term" value="F:ATP binding"/>
    <property type="evidence" value="ECO:0007669"/>
    <property type="project" value="UniProtKB-KW"/>
</dbReference>
<dbReference type="InterPro" id="IPR018209">
    <property type="entry name" value="Pyrv_Knase_AS"/>
</dbReference>
<protein>
    <recommendedName>
        <fullName evidence="4 13">Pyruvate kinase</fullName>
        <ecNumber evidence="4 13">2.7.1.40</ecNumber>
    </recommendedName>
</protein>
<evidence type="ECO:0000256" key="2">
    <source>
        <dbReference type="ARBA" id="ARBA00004997"/>
    </source>
</evidence>
<comment type="catalytic activity">
    <reaction evidence="14">
        <text>pyruvate + ATP = phosphoenolpyruvate + ADP + H(+)</text>
        <dbReference type="Rhea" id="RHEA:18157"/>
        <dbReference type="ChEBI" id="CHEBI:15361"/>
        <dbReference type="ChEBI" id="CHEBI:15378"/>
        <dbReference type="ChEBI" id="CHEBI:30616"/>
        <dbReference type="ChEBI" id="CHEBI:58702"/>
        <dbReference type="ChEBI" id="CHEBI:456216"/>
        <dbReference type="EC" id="2.7.1.40"/>
    </reaction>
</comment>
<comment type="cofactor">
    <cofactor evidence="1">
        <name>K(+)</name>
        <dbReference type="ChEBI" id="CHEBI:29103"/>
    </cofactor>
</comment>
<dbReference type="UniPathway" id="UPA00109">
    <property type="reaction ID" value="UER00188"/>
</dbReference>
<dbReference type="PANTHER" id="PTHR11817">
    <property type="entry name" value="PYRUVATE KINASE"/>
    <property type="match status" value="1"/>
</dbReference>
<keyword evidence="7" id="KW-0547">Nucleotide-binding</keyword>
<evidence type="ECO:0000256" key="1">
    <source>
        <dbReference type="ARBA" id="ARBA00001958"/>
    </source>
</evidence>
<dbReference type="InterPro" id="IPR015795">
    <property type="entry name" value="Pyrv_Knase_C"/>
</dbReference>
<gene>
    <name evidence="17" type="ORF">HMPREF9695_03464</name>
</gene>
<dbReference type="NCBIfam" id="NF004886">
    <property type="entry name" value="PRK06247.1"/>
    <property type="match status" value="1"/>
</dbReference>
<evidence type="ECO:0000313" key="17">
    <source>
        <dbReference type="EMBL" id="EKS37046.1"/>
    </source>
</evidence>
<evidence type="ECO:0000256" key="7">
    <source>
        <dbReference type="ARBA" id="ARBA00022741"/>
    </source>
</evidence>
<evidence type="ECO:0000256" key="6">
    <source>
        <dbReference type="ARBA" id="ARBA00022723"/>
    </source>
</evidence>
<keyword evidence="6" id="KW-0479">Metal-binding</keyword>
<dbReference type="FunFam" id="2.40.33.10:FF:000001">
    <property type="entry name" value="Pyruvate kinase"/>
    <property type="match status" value="1"/>
</dbReference>
<dbReference type="AlphaFoldDB" id="K8P6C7"/>
<proteinExistence type="inferred from homology"/>
<keyword evidence="12 17" id="KW-0670">Pyruvate</keyword>
<evidence type="ECO:0000256" key="4">
    <source>
        <dbReference type="ARBA" id="ARBA00012142"/>
    </source>
</evidence>
<dbReference type="InterPro" id="IPR001697">
    <property type="entry name" value="Pyr_Knase"/>
</dbReference>
<evidence type="ECO:0000256" key="13">
    <source>
        <dbReference type="NCBIfam" id="TIGR01064"/>
    </source>
</evidence>
<evidence type="ECO:0000259" key="16">
    <source>
        <dbReference type="Pfam" id="PF02887"/>
    </source>
</evidence>
<dbReference type="PRINTS" id="PR01050">
    <property type="entry name" value="PYRUVTKNASE"/>
</dbReference>
<dbReference type="InterPro" id="IPR015813">
    <property type="entry name" value="Pyrv/PenolPyrv_kinase-like_dom"/>
</dbReference>
<evidence type="ECO:0000256" key="3">
    <source>
        <dbReference type="ARBA" id="ARBA00008663"/>
    </source>
</evidence>
<dbReference type="EMBL" id="AGWX01000004">
    <property type="protein sequence ID" value="EKS37046.1"/>
    <property type="molecule type" value="Genomic_DNA"/>
</dbReference>
<dbReference type="SUPFAM" id="SSF50800">
    <property type="entry name" value="PK beta-barrel domain-like"/>
    <property type="match status" value="1"/>
</dbReference>
<evidence type="ECO:0000256" key="14">
    <source>
        <dbReference type="RuleBase" id="RU000504"/>
    </source>
</evidence>
<accession>K8P6C7</accession>
<evidence type="ECO:0000256" key="10">
    <source>
        <dbReference type="ARBA" id="ARBA00022842"/>
    </source>
</evidence>
<keyword evidence="8 14" id="KW-0418">Kinase</keyword>
<feature type="domain" description="Pyruvate kinase C-terminal" evidence="16">
    <location>
        <begin position="355"/>
        <end position="467"/>
    </location>
</feature>
<comment type="caution">
    <text evidence="17">The sequence shown here is derived from an EMBL/GenBank/DDBJ whole genome shotgun (WGS) entry which is preliminary data.</text>
</comment>
<dbReference type="InterPro" id="IPR040442">
    <property type="entry name" value="Pyrv_kinase-like_dom_sf"/>
</dbReference>
<evidence type="ECO:0000256" key="9">
    <source>
        <dbReference type="ARBA" id="ARBA00022840"/>
    </source>
</evidence>
<dbReference type="InterPro" id="IPR036918">
    <property type="entry name" value="Pyrv_Knase_C_sf"/>
</dbReference>
<organism evidence="17 18">
    <name type="scientific">Afipia broomeae ATCC 49717</name>
    <dbReference type="NCBI Taxonomy" id="883078"/>
    <lineage>
        <taxon>Bacteria</taxon>
        <taxon>Pseudomonadati</taxon>
        <taxon>Pseudomonadota</taxon>
        <taxon>Alphaproteobacteria</taxon>
        <taxon>Hyphomicrobiales</taxon>
        <taxon>Nitrobacteraceae</taxon>
        <taxon>Afipia</taxon>
    </lineage>
</organism>
<evidence type="ECO:0000256" key="11">
    <source>
        <dbReference type="ARBA" id="ARBA00023152"/>
    </source>
</evidence>
<evidence type="ECO:0000256" key="5">
    <source>
        <dbReference type="ARBA" id="ARBA00022679"/>
    </source>
</evidence>
<sequence length="478" mass="51418">MRRLRRIKILATLGPASSDSASIRKLFEAGADVFRINMSHTPHDKMRELVATIRSVEGSYGRPIGILVDLQGPKLRLGNFENGFVELNNGAMFTLDADPAPGNKTRVHLPHPEILKALRPGHALLIDDGKLRLIAEETSPDHALVRVVTGGKMSDRKGVSLPDTDLPVSAMTPKDRADLEAALETGIDWVALSFVQRAEDVIEAKKLVRGRASIMSKIEKPQAIDRLAEIMEASDALMVARGDLGVELPAERVPGLQKQMTRMARRAGKPVVIATQMLESMITSPVPTRAEVSDVANAVFEGADAIMLSAESAAGKFPVEAVLTMNRIGEECERDPTYRGVIAAQRPDPEATAGDAIADAARQIAETLDLSAIICWTSSGSTALRVARERPRPPVVAITPSVNTGRKLSLVWGVHCVIAEDAHDQDDMIDRAGSIAFRDGFAKAGQRVIIVAGVPLGTPGTTNMVRIAYVGPDREADI</sequence>
<dbReference type="PATRIC" id="fig|883078.3.peg.3581"/>